<evidence type="ECO:0000313" key="1">
    <source>
        <dbReference type="EMBL" id="KAH6821984.1"/>
    </source>
</evidence>
<gene>
    <name evidence="1" type="ORF">C2S53_005674</name>
</gene>
<sequence length="106" mass="11732">MIDAASGGALVDKTPVVAKALISNMAASSQQFGCRDTSLKMVKEIDAHVNVVGTGNFHGRKYDPYSNSYNPGWRYHPNFGYGNQQTQQLVEQPCPPPQQRGIYYPR</sequence>
<organism evidence="1 2">
    <name type="scientific">Perilla frutescens var. hirtella</name>
    <name type="common">Perilla citriodora</name>
    <name type="synonym">Perilla setoyensis</name>
    <dbReference type="NCBI Taxonomy" id="608512"/>
    <lineage>
        <taxon>Eukaryota</taxon>
        <taxon>Viridiplantae</taxon>
        <taxon>Streptophyta</taxon>
        <taxon>Embryophyta</taxon>
        <taxon>Tracheophyta</taxon>
        <taxon>Spermatophyta</taxon>
        <taxon>Magnoliopsida</taxon>
        <taxon>eudicotyledons</taxon>
        <taxon>Gunneridae</taxon>
        <taxon>Pentapetalae</taxon>
        <taxon>asterids</taxon>
        <taxon>lamiids</taxon>
        <taxon>Lamiales</taxon>
        <taxon>Lamiaceae</taxon>
        <taxon>Nepetoideae</taxon>
        <taxon>Elsholtzieae</taxon>
        <taxon>Perilla</taxon>
    </lineage>
</organism>
<reference evidence="1 2" key="1">
    <citation type="journal article" date="2021" name="Nat. Commun.">
        <title>Incipient diploidization of the medicinal plant Perilla within 10,000 years.</title>
        <authorList>
            <person name="Zhang Y."/>
            <person name="Shen Q."/>
            <person name="Leng L."/>
            <person name="Zhang D."/>
            <person name="Chen S."/>
            <person name="Shi Y."/>
            <person name="Ning Z."/>
            <person name="Chen S."/>
        </authorList>
    </citation>
    <scope>NUCLEOTIDE SEQUENCE [LARGE SCALE GENOMIC DNA]</scope>
    <source>
        <strain evidence="2">cv. PC099</strain>
    </source>
</reference>
<dbReference type="Proteomes" id="UP001190926">
    <property type="component" value="Unassembled WGS sequence"/>
</dbReference>
<protein>
    <submittedName>
        <fullName evidence="1">Uncharacterized protein</fullName>
    </submittedName>
</protein>
<proteinExistence type="predicted"/>
<evidence type="ECO:0000313" key="2">
    <source>
        <dbReference type="Proteomes" id="UP001190926"/>
    </source>
</evidence>
<dbReference type="EMBL" id="SDAM02001747">
    <property type="protein sequence ID" value="KAH6821984.1"/>
    <property type="molecule type" value="Genomic_DNA"/>
</dbReference>
<accession>A0AAD4IV00</accession>
<dbReference type="AlphaFoldDB" id="A0AAD4IV00"/>
<name>A0AAD4IV00_PERFH</name>
<keyword evidence="2" id="KW-1185">Reference proteome</keyword>
<comment type="caution">
    <text evidence="1">The sequence shown here is derived from an EMBL/GenBank/DDBJ whole genome shotgun (WGS) entry which is preliminary data.</text>
</comment>